<keyword evidence="4" id="KW-1133">Transmembrane helix</keyword>
<dbReference type="PANTHER" id="PTHR30627">
    <property type="entry name" value="PEPTIDOGLYCAN D,D-TRANSPEPTIDASE"/>
    <property type="match status" value="1"/>
</dbReference>
<evidence type="ECO:0000256" key="3">
    <source>
        <dbReference type="ARBA" id="ARBA00023136"/>
    </source>
</evidence>
<keyword evidence="3 4" id="KW-0472">Membrane</keyword>
<keyword evidence="2" id="KW-0121">Carboxypeptidase</keyword>
<dbReference type="Pfam" id="PF03717">
    <property type="entry name" value="PBP_dimer"/>
    <property type="match status" value="1"/>
</dbReference>
<dbReference type="Proteomes" id="UP000534783">
    <property type="component" value="Unassembled WGS sequence"/>
</dbReference>
<dbReference type="Gene3D" id="1.10.150.770">
    <property type="match status" value="1"/>
</dbReference>
<dbReference type="GO" id="GO:0004180">
    <property type="term" value="F:carboxypeptidase activity"/>
    <property type="evidence" value="ECO:0007669"/>
    <property type="project" value="UniProtKB-KW"/>
</dbReference>
<dbReference type="RefSeq" id="WP_168058645.1">
    <property type="nucleotide sequence ID" value="NZ_VTOW01000001.1"/>
</dbReference>
<comment type="subcellular location">
    <subcellularLocation>
        <location evidence="1">Membrane</location>
    </subcellularLocation>
</comment>
<keyword evidence="2" id="KW-0378">Hydrolase</keyword>
<dbReference type="GO" id="GO:0005886">
    <property type="term" value="C:plasma membrane"/>
    <property type="evidence" value="ECO:0007669"/>
    <property type="project" value="TreeGrafter"/>
</dbReference>
<name>A0A7X6DNB3_9BACT</name>
<sequence>MIFKRSAPGERFVPGSSRNKRGGTAALFLVSSLLTVGFLLVSVRLVVLQVFQHDEWSKRAEREHEKNVSIEAERGAIYDRNGTVLAMNVEVPSVYAVPGEIRNSAAVSRKLGPILKIDPKSLAKKLDDGKSFVWLARKIDPAKAEEIRLLQLDGIGFVMESQRFYPKRALFGHLLGFAGLDNRGLEGIELKYDTTLRGEKGWLVLERDAHGKSIFPKDLNYIAPSRGKDLHLTVDEVIQHISERELDRVVDQTRAKGGTIIVMNPWSGEILAMAVRPRFNPNTVRTHRPSEWRNRAITDAYEPGSTFKIVTAAAALEEKVVDPNEMIDCEEGSYRIFGTVLNDHDPVGVVPFRQVIAKSSNIGTAKVAERLGEKRMSSYIRAFGFGERLGIDLLGEMPGLVRDPKQWSKRSLASISIGQEIGVTPLQVITAVSAIANGGWLMTPHLVRQVKEIDLQRVGGEGRVVKESSPQVRRRAVSEETAREMVRILEGVVSKSGTGLLAAIPGYSVAGKTGTAQKIDPATGRYSRHAFVSSFVGFAPAEDPAVAILVMIDEPEGDGWGGTVAAPVFSTIGREVLHYLKVPPHPSLNEQVLTASMKGRSAPKVRGTASAVKVSDAVASSGLGTRRTPRSVFEAE</sequence>
<keyword evidence="8" id="KW-1185">Reference proteome</keyword>
<evidence type="ECO:0000256" key="2">
    <source>
        <dbReference type="ARBA" id="ARBA00022645"/>
    </source>
</evidence>
<feature type="domain" description="Penicillin-binding protein dimerisation" evidence="6">
    <location>
        <begin position="70"/>
        <end position="213"/>
    </location>
</feature>
<keyword evidence="4" id="KW-0812">Transmembrane</keyword>
<reference evidence="7 8" key="1">
    <citation type="journal article" date="2020" name="Nature">
        <title>Bacterial chemolithoautotrophy via manganese oxidation.</title>
        <authorList>
            <person name="Yu H."/>
            <person name="Leadbetter J.R."/>
        </authorList>
    </citation>
    <scope>NUCLEOTIDE SEQUENCE [LARGE SCALE GENOMIC DNA]</scope>
    <source>
        <strain evidence="7 8">Mn-1</strain>
    </source>
</reference>
<dbReference type="SUPFAM" id="SSF56601">
    <property type="entry name" value="beta-lactamase/transpeptidase-like"/>
    <property type="match status" value="1"/>
</dbReference>
<organism evidence="7 8">
    <name type="scientific">Candidatus Manganitrophus noduliformans</name>
    <dbReference type="NCBI Taxonomy" id="2606439"/>
    <lineage>
        <taxon>Bacteria</taxon>
        <taxon>Pseudomonadati</taxon>
        <taxon>Nitrospirota</taxon>
        <taxon>Nitrospiria</taxon>
        <taxon>Candidatus Troglogloeales</taxon>
        <taxon>Candidatus Manganitrophaceae</taxon>
        <taxon>Candidatus Manganitrophus</taxon>
    </lineage>
</organism>
<evidence type="ECO:0000313" key="7">
    <source>
        <dbReference type="EMBL" id="NKE70393.1"/>
    </source>
</evidence>
<feature type="transmembrane region" description="Helical" evidence="4">
    <location>
        <begin position="26"/>
        <end position="51"/>
    </location>
</feature>
<dbReference type="PANTHER" id="PTHR30627:SF1">
    <property type="entry name" value="PEPTIDOGLYCAN D,D-TRANSPEPTIDASE FTSI"/>
    <property type="match status" value="1"/>
</dbReference>
<dbReference type="Pfam" id="PF00905">
    <property type="entry name" value="Transpeptidase"/>
    <property type="match status" value="1"/>
</dbReference>
<evidence type="ECO:0000259" key="5">
    <source>
        <dbReference type="Pfam" id="PF00905"/>
    </source>
</evidence>
<dbReference type="Gene3D" id="3.40.710.10">
    <property type="entry name" value="DD-peptidase/beta-lactamase superfamily"/>
    <property type="match status" value="1"/>
</dbReference>
<dbReference type="InterPro" id="IPR001460">
    <property type="entry name" value="PCN-bd_Tpept"/>
</dbReference>
<dbReference type="SUPFAM" id="SSF56519">
    <property type="entry name" value="Penicillin binding protein dimerisation domain"/>
    <property type="match status" value="1"/>
</dbReference>
<proteinExistence type="predicted"/>
<feature type="domain" description="Penicillin-binding protein transpeptidase" evidence="5">
    <location>
        <begin position="258"/>
        <end position="572"/>
    </location>
</feature>
<dbReference type="Gene3D" id="3.90.1310.10">
    <property type="entry name" value="Penicillin-binding protein 2a (Domain 2)"/>
    <property type="match status" value="1"/>
</dbReference>
<accession>A0A7X6DNB3</accession>
<dbReference type="InterPro" id="IPR050515">
    <property type="entry name" value="Beta-lactam/transpept"/>
</dbReference>
<evidence type="ECO:0000256" key="1">
    <source>
        <dbReference type="ARBA" id="ARBA00004370"/>
    </source>
</evidence>
<evidence type="ECO:0000259" key="6">
    <source>
        <dbReference type="Pfam" id="PF03717"/>
    </source>
</evidence>
<dbReference type="GO" id="GO:0008658">
    <property type="term" value="F:penicillin binding"/>
    <property type="evidence" value="ECO:0007669"/>
    <property type="project" value="InterPro"/>
</dbReference>
<dbReference type="InterPro" id="IPR012338">
    <property type="entry name" value="Beta-lactam/transpept-like"/>
</dbReference>
<dbReference type="GO" id="GO:0071555">
    <property type="term" value="P:cell wall organization"/>
    <property type="evidence" value="ECO:0007669"/>
    <property type="project" value="TreeGrafter"/>
</dbReference>
<dbReference type="InterPro" id="IPR005311">
    <property type="entry name" value="PBP_dimer"/>
</dbReference>
<evidence type="ECO:0000313" key="8">
    <source>
        <dbReference type="Proteomes" id="UP000534783"/>
    </source>
</evidence>
<protein>
    <submittedName>
        <fullName evidence="7">Penicillin-binding protein 2</fullName>
    </submittedName>
</protein>
<gene>
    <name evidence="7" type="ORF">MNODULE_06530</name>
</gene>
<keyword evidence="2" id="KW-0645">Protease</keyword>
<dbReference type="AlphaFoldDB" id="A0A7X6DNB3"/>
<comment type="caution">
    <text evidence="7">The sequence shown here is derived from an EMBL/GenBank/DDBJ whole genome shotgun (WGS) entry which is preliminary data.</text>
</comment>
<dbReference type="EMBL" id="VTOW01000001">
    <property type="protein sequence ID" value="NKE70393.1"/>
    <property type="molecule type" value="Genomic_DNA"/>
</dbReference>
<evidence type="ECO:0000256" key="4">
    <source>
        <dbReference type="SAM" id="Phobius"/>
    </source>
</evidence>
<dbReference type="Gene3D" id="3.30.450.330">
    <property type="match status" value="1"/>
</dbReference>
<dbReference type="InterPro" id="IPR036138">
    <property type="entry name" value="PBP_dimer_sf"/>
</dbReference>